<feature type="DNA-binding region" description="H-T-H motif" evidence="4">
    <location>
        <begin position="36"/>
        <end position="55"/>
    </location>
</feature>
<dbReference type="InterPro" id="IPR001647">
    <property type="entry name" value="HTH_TetR"/>
</dbReference>
<evidence type="ECO:0000256" key="1">
    <source>
        <dbReference type="ARBA" id="ARBA00023015"/>
    </source>
</evidence>
<dbReference type="PROSITE" id="PS50977">
    <property type="entry name" value="HTH_TETR_2"/>
    <property type="match status" value="1"/>
</dbReference>
<dbReference type="InterPro" id="IPR049445">
    <property type="entry name" value="TetR_SbtR-like_C"/>
</dbReference>
<dbReference type="InterPro" id="IPR036271">
    <property type="entry name" value="Tet_transcr_reg_TetR-rel_C_sf"/>
</dbReference>
<reference evidence="6 7" key="1">
    <citation type="submission" date="2021-06" db="EMBL/GenBank/DDBJ databases">
        <title>Actinomycetes sequencing.</title>
        <authorList>
            <person name="Shan Q."/>
        </authorList>
    </citation>
    <scope>NUCLEOTIDE SEQUENCE [LARGE SCALE GENOMIC DNA]</scope>
    <source>
        <strain evidence="6 7">NEAU-G5</strain>
    </source>
</reference>
<dbReference type="PRINTS" id="PR00455">
    <property type="entry name" value="HTHTETR"/>
</dbReference>
<keyword evidence="7" id="KW-1185">Reference proteome</keyword>
<gene>
    <name evidence="6" type="ORF">KO481_22040</name>
</gene>
<dbReference type="RefSeq" id="WP_215919258.1">
    <property type="nucleotide sequence ID" value="NZ_JAHKNI010000007.1"/>
</dbReference>
<feature type="domain" description="HTH tetR-type" evidence="5">
    <location>
        <begin position="14"/>
        <end position="73"/>
    </location>
</feature>
<dbReference type="Pfam" id="PF00440">
    <property type="entry name" value="TetR_N"/>
    <property type="match status" value="1"/>
</dbReference>
<evidence type="ECO:0000259" key="5">
    <source>
        <dbReference type="PROSITE" id="PS50977"/>
    </source>
</evidence>
<evidence type="ECO:0000256" key="3">
    <source>
        <dbReference type="ARBA" id="ARBA00023163"/>
    </source>
</evidence>
<keyword evidence="3" id="KW-0804">Transcription</keyword>
<keyword evidence="1" id="KW-0805">Transcription regulation</keyword>
<dbReference type="SUPFAM" id="SSF48498">
    <property type="entry name" value="Tetracyclin repressor-like, C-terminal domain"/>
    <property type="match status" value="1"/>
</dbReference>
<dbReference type="Pfam" id="PF21597">
    <property type="entry name" value="TetR_C_43"/>
    <property type="match status" value="1"/>
</dbReference>
<dbReference type="EMBL" id="JAHKNI010000007">
    <property type="protein sequence ID" value="MBU3064202.1"/>
    <property type="molecule type" value="Genomic_DNA"/>
</dbReference>
<dbReference type="Gene3D" id="1.10.357.10">
    <property type="entry name" value="Tetracycline Repressor, domain 2"/>
    <property type="match status" value="1"/>
</dbReference>
<name>A0ABS6B1N2_9NOCA</name>
<organism evidence="6 7">
    <name type="scientific">Nocardia albiluteola</name>
    <dbReference type="NCBI Taxonomy" id="2842303"/>
    <lineage>
        <taxon>Bacteria</taxon>
        <taxon>Bacillati</taxon>
        <taxon>Actinomycetota</taxon>
        <taxon>Actinomycetes</taxon>
        <taxon>Mycobacteriales</taxon>
        <taxon>Nocardiaceae</taxon>
        <taxon>Nocardia</taxon>
    </lineage>
</organism>
<evidence type="ECO:0000256" key="4">
    <source>
        <dbReference type="PROSITE-ProRule" id="PRU00335"/>
    </source>
</evidence>
<keyword evidence="2 4" id="KW-0238">DNA-binding</keyword>
<dbReference type="InterPro" id="IPR050109">
    <property type="entry name" value="HTH-type_TetR-like_transc_reg"/>
</dbReference>
<evidence type="ECO:0000313" key="6">
    <source>
        <dbReference type="EMBL" id="MBU3064202.1"/>
    </source>
</evidence>
<sequence length="203" mass="21904">MTPSTPRPLRSDARRNRALLLDAAREMFADHGIDVAMADIARHAGVSNGTLYNRFPTRDALIEAVFVDRLESLAALADRAAADPDPWRGFVAYMTGMCELQAGDRGFNEVAARGMKSAAAQPLRDAAGASLAELFGRAARAGALRPDAKVDDLAFVIWGISRTVEMTRGYAPDAWRRHLALLIDGFRAAEVPPLPESPSPPAH</sequence>
<evidence type="ECO:0000313" key="7">
    <source>
        <dbReference type="Proteomes" id="UP000733379"/>
    </source>
</evidence>
<dbReference type="SUPFAM" id="SSF46689">
    <property type="entry name" value="Homeodomain-like"/>
    <property type="match status" value="1"/>
</dbReference>
<evidence type="ECO:0000256" key="2">
    <source>
        <dbReference type="ARBA" id="ARBA00023125"/>
    </source>
</evidence>
<proteinExistence type="predicted"/>
<comment type="caution">
    <text evidence="6">The sequence shown here is derived from an EMBL/GenBank/DDBJ whole genome shotgun (WGS) entry which is preliminary data.</text>
</comment>
<dbReference type="PANTHER" id="PTHR30055">
    <property type="entry name" value="HTH-TYPE TRANSCRIPTIONAL REGULATOR RUTR"/>
    <property type="match status" value="1"/>
</dbReference>
<dbReference type="Proteomes" id="UP000733379">
    <property type="component" value="Unassembled WGS sequence"/>
</dbReference>
<dbReference type="PANTHER" id="PTHR30055:SF234">
    <property type="entry name" value="HTH-TYPE TRANSCRIPTIONAL REGULATOR BETI"/>
    <property type="match status" value="1"/>
</dbReference>
<accession>A0ABS6B1N2</accession>
<dbReference type="InterPro" id="IPR009057">
    <property type="entry name" value="Homeodomain-like_sf"/>
</dbReference>
<protein>
    <submittedName>
        <fullName evidence="6">TetR/AcrR family transcriptional regulator</fullName>
    </submittedName>
</protein>